<name>A0A8E5MJ15_USTVR</name>
<gene>
    <name evidence="2" type="ORF">UV8b_05579</name>
</gene>
<sequence length="71" mass="7403">MPRSFSSGWNVNPTPTKDQVGKYGASLPNCAPVNCALLGIGNFPHGVGALPRSQTSFTSAETSRTPKAETP</sequence>
<dbReference type="AlphaFoldDB" id="A0A8E5MJ15"/>
<dbReference type="GeneID" id="66066356"/>
<feature type="compositionally biased region" description="Polar residues" evidence="1">
    <location>
        <begin position="52"/>
        <end position="63"/>
    </location>
</feature>
<accession>A0A8E5MJ15</accession>
<proteinExistence type="predicted"/>
<dbReference type="KEGG" id="uvi:66066356"/>
<keyword evidence="3" id="KW-1185">Reference proteome</keyword>
<organism evidence="2 3">
    <name type="scientific">Ustilaginoidea virens</name>
    <name type="common">Rice false smut fungus</name>
    <name type="synonym">Villosiclava virens</name>
    <dbReference type="NCBI Taxonomy" id="1159556"/>
    <lineage>
        <taxon>Eukaryota</taxon>
        <taxon>Fungi</taxon>
        <taxon>Dikarya</taxon>
        <taxon>Ascomycota</taxon>
        <taxon>Pezizomycotina</taxon>
        <taxon>Sordariomycetes</taxon>
        <taxon>Hypocreomycetidae</taxon>
        <taxon>Hypocreales</taxon>
        <taxon>Clavicipitaceae</taxon>
        <taxon>Ustilaginoidea</taxon>
    </lineage>
</organism>
<feature type="region of interest" description="Disordered" evidence="1">
    <location>
        <begin position="50"/>
        <end position="71"/>
    </location>
</feature>
<dbReference type="RefSeq" id="XP_042999009.1">
    <property type="nucleotide sequence ID" value="XM_043143076.1"/>
</dbReference>
<evidence type="ECO:0000313" key="2">
    <source>
        <dbReference type="EMBL" id="QUC21336.1"/>
    </source>
</evidence>
<evidence type="ECO:0000256" key="1">
    <source>
        <dbReference type="SAM" id="MobiDB-lite"/>
    </source>
</evidence>
<dbReference type="EMBL" id="CP072756">
    <property type="protein sequence ID" value="QUC21336.1"/>
    <property type="molecule type" value="Genomic_DNA"/>
</dbReference>
<dbReference type="Proteomes" id="UP000027002">
    <property type="component" value="Chromosome 4"/>
</dbReference>
<protein>
    <submittedName>
        <fullName evidence="2">Uncharacterized protein</fullName>
    </submittedName>
</protein>
<reference evidence="2" key="1">
    <citation type="submission" date="2020-03" db="EMBL/GenBank/DDBJ databases">
        <title>A mixture of massive structural variations and highly conserved coding sequences in Ustilaginoidea virens genome.</title>
        <authorList>
            <person name="Zhang K."/>
            <person name="Zhao Z."/>
            <person name="Zhang Z."/>
            <person name="Li Y."/>
            <person name="Hsiang T."/>
            <person name="Sun W."/>
        </authorList>
    </citation>
    <scope>NUCLEOTIDE SEQUENCE</scope>
    <source>
        <strain evidence="2">UV-8b</strain>
    </source>
</reference>
<evidence type="ECO:0000313" key="3">
    <source>
        <dbReference type="Proteomes" id="UP000027002"/>
    </source>
</evidence>